<accession>A0A067Y168</accession>
<organism evidence="4 5">
    <name type="scientific">Escherichia phage vB_EcoP_PhAPEC5</name>
    <dbReference type="NCBI Taxonomy" id="1395983"/>
    <lineage>
        <taxon>Viruses</taxon>
        <taxon>Duplodnaviria</taxon>
        <taxon>Heunggongvirae</taxon>
        <taxon>Uroviricota</taxon>
        <taxon>Caudoviricetes</taxon>
        <taxon>Schitoviridae</taxon>
        <taxon>Enquatrovirinae</taxon>
        <taxon>Gamaleyavirus</taxon>
        <taxon>Gamaleyavirus APEC5</taxon>
    </lineage>
</organism>
<dbReference type="KEGG" id="vg:20283799"/>
<evidence type="ECO:0008006" key="6">
    <source>
        <dbReference type="Google" id="ProtNLM"/>
    </source>
</evidence>
<dbReference type="PANTHER" id="PTHR38730">
    <property type="entry name" value="SLL7028 PROTEIN"/>
    <property type="match status" value="1"/>
</dbReference>
<sequence length="391" mass="44574">MNQIPQHTLSDEQLMREYDRIQAQAFLGRSAAFFGSLLCSLKFSWKREDCPTACTDGIELHFNPDFFIWMCPDARETVLMHELWHVAYLHGIRCGSRDPEIWNQACDHFINLQLEEDGYKFTGIDKGICKDPQYKGWVEEDIYDDLMKNPQKRQKPSGGAGAGLAGDMKAPSSGQSQGAVVNNVVRAMQSQKMAGGIMPGKGAGRMEEVITQFLKPVVPWQEVLMDFFTDIDDSRYTWARPNRRFTDIYLPSLEDDEGRLRHLAYFEDVSGSISSSDSLRFNSEVAYVKSQFNPKKMTLITFDDIIQEEIDITEEDTFEEIKITGRGGTNLEPVREWIIENKPTAAIIFSDMYVRPMEELPFDIPIIWCVLNNPNATVPFGEVVHIPKGMK</sequence>
<dbReference type="InterPro" id="IPR025154">
    <property type="entry name" value="Put_metallopeptidase_dom"/>
</dbReference>
<dbReference type="OrthoDB" id="3106at10239"/>
<evidence type="ECO:0000259" key="2">
    <source>
        <dbReference type="Pfam" id="PF09967"/>
    </source>
</evidence>
<evidence type="ECO:0000313" key="5">
    <source>
        <dbReference type="Proteomes" id="UP000027383"/>
    </source>
</evidence>
<evidence type="ECO:0000259" key="3">
    <source>
        <dbReference type="Pfam" id="PF13203"/>
    </source>
</evidence>
<proteinExistence type="predicted"/>
<dbReference type="Pfam" id="PF09967">
    <property type="entry name" value="DUF2201"/>
    <property type="match status" value="1"/>
</dbReference>
<feature type="domain" description="Putative metallopeptidase" evidence="3">
    <location>
        <begin position="17"/>
        <end position="253"/>
    </location>
</feature>
<dbReference type="PANTHER" id="PTHR38730:SF1">
    <property type="entry name" value="SLL7028 PROTEIN"/>
    <property type="match status" value="1"/>
</dbReference>
<dbReference type="Proteomes" id="UP000027383">
    <property type="component" value="Segment"/>
</dbReference>
<evidence type="ECO:0000313" key="4">
    <source>
        <dbReference type="EMBL" id="AGV99304.1"/>
    </source>
</evidence>
<feature type="region of interest" description="Disordered" evidence="1">
    <location>
        <begin position="149"/>
        <end position="176"/>
    </location>
</feature>
<dbReference type="Pfam" id="PF13203">
    <property type="entry name" value="DUF2201_N"/>
    <property type="match status" value="1"/>
</dbReference>
<feature type="domain" description="VWA-like" evidence="2">
    <location>
        <begin position="263"/>
        <end position="386"/>
    </location>
</feature>
<dbReference type="EMBL" id="KF192075">
    <property type="protein sequence ID" value="AGV99304.1"/>
    <property type="molecule type" value="Genomic_DNA"/>
</dbReference>
<keyword evidence="5" id="KW-1185">Reference proteome</keyword>
<dbReference type="InterPro" id="IPR018698">
    <property type="entry name" value="VWA-like_dom"/>
</dbReference>
<dbReference type="RefSeq" id="YP_009055530.1">
    <property type="nucleotide sequence ID" value="NC_024786.1"/>
</dbReference>
<evidence type="ECO:0000256" key="1">
    <source>
        <dbReference type="SAM" id="MobiDB-lite"/>
    </source>
</evidence>
<reference evidence="4 5" key="1">
    <citation type="journal article" date="2014" name="Vet. Microbiol.">
        <title>A cocktail of in vitro efficient phages is not a guarantee for in vivo therapeutic results against avian colibacillosis.</title>
        <authorList>
            <person name="Tsonos J."/>
            <person name="Oosterik L.H."/>
            <person name="Tuntufye H.N."/>
            <person name="Klumpp J."/>
            <person name="Butaye P."/>
            <person name="De Greve H."/>
            <person name="Hernalsteens J.P."/>
            <person name="Lavigne R."/>
            <person name="Goddeeris B.M."/>
        </authorList>
    </citation>
    <scope>NUCLEOTIDE SEQUENCE [LARGE SCALE GENOMIC DNA]</scope>
</reference>
<name>A0A067Y168_9CAUD</name>
<protein>
    <recommendedName>
        <fullName evidence="6">Metallopeptidase domain protein</fullName>
    </recommendedName>
</protein>
<gene>
    <name evidence="4" type="ORF">PhAPEC5_22</name>
</gene>
<dbReference type="GeneID" id="20283799"/>